<dbReference type="SUPFAM" id="SSF56112">
    <property type="entry name" value="Protein kinase-like (PK-like)"/>
    <property type="match status" value="1"/>
</dbReference>
<name>A0A1I4GWM6_9FIRM</name>
<dbReference type="RefSeq" id="WP_089860276.1">
    <property type="nucleotide sequence ID" value="NZ_FOTI01000008.1"/>
</dbReference>
<dbReference type="AlphaFoldDB" id="A0A1I4GWM6"/>
<dbReference type="InterPro" id="IPR011009">
    <property type="entry name" value="Kinase-like_dom_sf"/>
</dbReference>
<dbReference type="STRING" id="29563.SAMN02983006_00876"/>
<keyword evidence="1" id="KW-0812">Transmembrane</keyword>
<feature type="transmembrane region" description="Helical" evidence="1">
    <location>
        <begin position="304"/>
        <end position="320"/>
    </location>
</feature>
<dbReference type="EMBL" id="FOTI01000008">
    <property type="protein sequence ID" value="SFL33536.1"/>
    <property type="molecule type" value="Genomic_DNA"/>
</dbReference>
<feature type="domain" description="Protein kinase" evidence="2">
    <location>
        <begin position="1"/>
        <end position="274"/>
    </location>
</feature>
<dbReference type="Proteomes" id="UP000199006">
    <property type="component" value="Unassembled WGS sequence"/>
</dbReference>
<keyword evidence="1" id="KW-1133">Transmembrane helix</keyword>
<sequence>MDKNRKNESEARPDVNYSLLEGELIKEKLFEQTKPKSRVRLDLVNELKEIIDTLPAQLPAQIVNYQKVIQENGEYYLLRQGKKNLTPLPVFLRQNKFSLNNLLLELEKLLPLLKNKELLEKLFPVGLNAANFWLDDQQRFYLLPEAFLKLKQNYGTYTYDLPGDEYFKPPEIISGSDWTQEAYLFNLAADFYYFLSGQTIFADQDSARVLNKIQQENILDLKLINPKLPEALTDLMQILLRRKASARPDLADVQAKLTEILQSFNEKIELDPWLENQDILVGKVVKRKRRQENAKLFLRQKWKFILFLLVVGGTFIWSLTSGPPPTITKANSPAEVVNYFYQAVADKNITLVEEAAQVDLGQMDRLISESHVIEKMQQAYSDPTKTEQTGRGVYSLTDLTITQLSSNGKQALFLAKYKFDFRDKNGIYKNNLTDQLKLTKIDGVWRITKIAGDFGQMIQGKYPWQNKSVSAGGE</sequence>
<keyword evidence="1" id="KW-0472">Membrane</keyword>
<protein>
    <recommendedName>
        <fullName evidence="2">Protein kinase domain-containing protein</fullName>
    </recommendedName>
</protein>
<evidence type="ECO:0000256" key="1">
    <source>
        <dbReference type="SAM" id="Phobius"/>
    </source>
</evidence>
<dbReference type="GO" id="GO:0004672">
    <property type="term" value="F:protein kinase activity"/>
    <property type="evidence" value="ECO:0007669"/>
    <property type="project" value="InterPro"/>
</dbReference>
<dbReference type="InterPro" id="IPR000719">
    <property type="entry name" value="Prot_kinase_dom"/>
</dbReference>
<reference evidence="3 4" key="1">
    <citation type="submission" date="2016-10" db="EMBL/GenBank/DDBJ databases">
        <authorList>
            <person name="de Groot N.N."/>
        </authorList>
    </citation>
    <scope>NUCLEOTIDE SEQUENCE [LARGE SCALE GENOMIC DNA]</scope>
    <source>
        <strain evidence="3 4">ATCC 51327</strain>
    </source>
</reference>
<dbReference type="GO" id="GO:0005524">
    <property type="term" value="F:ATP binding"/>
    <property type="evidence" value="ECO:0007669"/>
    <property type="project" value="InterPro"/>
</dbReference>
<evidence type="ECO:0000313" key="3">
    <source>
        <dbReference type="EMBL" id="SFL33536.1"/>
    </source>
</evidence>
<dbReference type="OrthoDB" id="2111237at2"/>
<dbReference type="Gene3D" id="1.10.510.10">
    <property type="entry name" value="Transferase(Phosphotransferase) domain 1"/>
    <property type="match status" value="1"/>
</dbReference>
<organism evidence="3 4">
    <name type="scientific">Halanaerobium salsuginis</name>
    <dbReference type="NCBI Taxonomy" id="29563"/>
    <lineage>
        <taxon>Bacteria</taxon>
        <taxon>Bacillati</taxon>
        <taxon>Bacillota</taxon>
        <taxon>Clostridia</taxon>
        <taxon>Halanaerobiales</taxon>
        <taxon>Halanaerobiaceae</taxon>
        <taxon>Halanaerobium</taxon>
    </lineage>
</organism>
<dbReference type="PROSITE" id="PS50011">
    <property type="entry name" value="PROTEIN_KINASE_DOM"/>
    <property type="match status" value="1"/>
</dbReference>
<evidence type="ECO:0000259" key="2">
    <source>
        <dbReference type="PROSITE" id="PS50011"/>
    </source>
</evidence>
<keyword evidence="4" id="KW-1185">Reference proteome</keyword>
<accession>A0A1I4GWM6</accession>
<evidence type="ECO:0000313" key="4">
    <source>
        <dbReference type="Proteomes" id="UP000199006"/>
    </source>
</evidence>
<proteinExistence type="predicted"/>
<gene>
    <name evidence="3" type="ORF">SAMN02983006_00876</name>
</gene>